<gene>
    <name evidence="8" type="ORF">AOB60_07155</name>
</gene>
<dbReference type="PROSITE" id="PS00086">
    <property type="entry name" value="CYTOCHROME_P450"/>
    <property type="match status" value="1"/>
</dbReference>
<dbReference type="Pfam" id="PF00067">
    <property type="entry name" value="p450"/>
    <property type="match status" value="1"/>
</dbReference>
<organism evidence="8 9">
    <name type="scientific">Streptomyces noursei</name>
    <name type="common">Streptomyces albulus</name>
    <dbReference type="NCBI Taxonomy" id="1971"/>
    <lineage>
        <taxon>Bacteria</taxon>
        <taxon>Bacillati</taxon>
        <taxon>Actinomycetota</taxon>
        <taxon>Actinomycetes</taxon>
        <taxon>Kitasatosporales</taxon>
        <taxon>Streptomycetaceae</taxon>
        <taxon>Streptomyces</taxon>
    </lineage>
</organism>
<sequence>MSPSTSAEDLGIDLADPVTLVRSDLDDVFRHLRREHPVFLHPGTATRPAFWVLSRYDDVLSVYKDAATFVSHRGNMLTSLLDGGDPAGGRLLAVTDGPRHTALRAKLLKSFAPRSLQRVADRVRRRADERVAAAVALGTCDFAAEVAEDIPMGTICDLLGVPPSDRAGLLRLSKQALSSDDADQTAEDAWLARNDILLYFAELAEIRRAEPRDDLISTLASIEVEGAVLTEDEIVLNCYGLLLAGDETSRLAMSGAVWTFARHPEQWTALKEGMAQLPTAVEELLRWTTPAMHVGRTAARDVEIGGRTIRAGDIVTAWNLSANRDEAAFTNPDVLDLTRSPNRHLTFGYGPHFCLGAYLARAEITAVVDALLRRVGEIEPVGDPEPVYSTFLRGYSGLNVRLGPAAGMAR</sequence>
<dbReference type="InterPro" id="IPR017972">
    <property type="entry name" value="Cyt_P450_CS"/>
</dbReference>
<evidence type="ECO:0000256" key="2">
    <source>
        <dbReference type="ARBA" id="ARBA00022617"/>
    </source>
</evidence>
<dbReference type="GO" id="GO:0036199">
    <property type="term" value="F:cholest-4-en-3-one 26-monooxygenase activity"/>
    <property type="evidence" value="ECO:0007669"/>
    <property type="project" value="TreeGrafter"/>
</dbReference>
<dbReference type="GO" id="GO:0020037">
    <property type="term" value="F:heme binding"/>
    <property type="evidence" value="ECO:0007669"/>
    <property type="project" value="InterPro"/>
</dbReference>
<dbReference type="AlphaFoldDB" id="A0A2N8PHY1"/>
<keyword evidence="5 7" id="KW-0408">Iron</keyword>
<evidence type="ECO:0000256" key="1">
    <source>
        <dbReference type="ARBA" id="ARBA00010617"/>
    </source>
</evidence>
<evidence type="ECO:0000256" key="7">
    <source>
        <dbReference type="RuleBase" id="RU000461"/>
    </source>
</evidence>
<evidence type="ECO:0000256" key="6">
    <source>
        <dbReference type="ARBA" id="ARBA00023033"/>
    </source>
</evidence>
<keyword evidence="2 7" id="KW-0349">Heme</keyword>
<reference evidence="9" key="1">
    <citation type="submission" date="2015-09" db="EMBL/GenBank/DDBJ databases">
        <authorList>
            <person name="Graham D.E."/>
            <person name="Mahan K.M."/>
            <person name="Klingeman D.M."/>
            <person name="Fida T."/>
            <person name="Giannone R.J."/>
            <person name="Hettich R.L."/>
            <person name="Parry R.J."/>
            <person name="Spain J.C."/>
        </authorList>
    </citation>
    <scope>NUCLEOTIDE SEQUENCE [LARGE SCALE GENOMIC DNA]</scope>
    <source>
        <strain evidence="9">JCM 4701</strain>
    </source>
</reference>
<keyword evidence="4 7" id="KW-0560">Oxidoreductase</keyword>
<protein>
    <submittedName>
        <fullName evidence="8">Cytochrome</fullName>
    </submittedName>
</protein>
<dbReference type="Proteomes" id="UP000236047">
    <property type="component" value="Unassembled WGS sequence"/>
</dbReference>
<comment type="similarity">
    <text evidence="1 7">Belongs to the cytochrome P450 family.</text>
</comment>
<dbReference type="GO" id="GO:0006707">
    <property type="term" value="P:cholesterol catabolic process"/>
    <property type="evidence" value="ECO:0007669"/>
    <property type="project" value="TreeGrafter"/>
</dbReference>
<dbReference type="PANTHER" id="PTHR46696:SF4">
    <property type="entry name" value="BIOTIN BIOSYNTHESIS CYTOCHROME P450"/>
    <property type="match status" value="1"/>
</dbReference>
<dbReference type="FunFam" id="1.10.630.10:FF:000018">
    <property type="entry name" value="Cytochrome P450 monooxygenase"/>
    <property type="match status" value="1"/>
</dbReference>
<dbReference type="GO" id="GO:0008395">
    <property type="term" value="F:steroid hydroxylase activity"/>
    <property type="evidence" value="ECO:0007669"/>
    <property type="project" value="TreeGrafter"/>
</dbReference>
<keyword evidence="6 7" id="KW-0503">Monooxygenase</keyword>
<keyword evidence="9" id="KW-1185">Reference proteome</keyword>
<evidence type="ECO:0000256" key="4">
    <source>
        <dbReference type="ARBA" id="ARBA00023002"/>
    </source>
</evidence>
<evidence type="ECO:0000313" key="8">
    <source>
        <dbReference type="EMBL" id="PNE40627.1"/>
    </source>
</evidence>
<dbReference type="PRINTS" id="PR00359">
    <property type="entry name" value="BP450"/>
</dbReference>
<name>A0A2N8PHY1_STRNR</name>
<accession>A0A2N8PHY1</accession>
<dbReference type="PANTHER" id="PTHR46696">
    <property type="entry name" value="P450, PUTATIVE (EUROFUNG)-RELATED"/>
    <property type="match status" value="1"/>
</dbReference>
<dbReference type="InterPro" id="IPR001128">
    <property type="entry name" value="Cyt_P450"/>
</dbReference>
<keyword evidence="3 7" id="KW-0479">Metal-binding</keyword>
<dbReference type="CDD" id="cd11033">
    <property type="entry name" value="CYP142-like"/>
    <property type="match status" value="1"/>
</dbReference>
<dbReference type="InterPro" id="IPR002397">
    <property type="entry name" value="Cyt_P450_B"/>
</dbReference>
<comment type="caution">
    <text evidence="8">The sequence shown here is derived from an EMBL/GenBank/DDBJ whole genome shotgun (WGS) entry which is preliminary data.</text>
</comment>
<dbReference type="EMBL" id="LJSN01000002">
    <property type="protein sequence ID" value="PNE40627.1"/>
    <property type="molecule type" value="Genomic_DNA"/>
</dbReference>
<evidence type="ECO:0000256" key="5">
    <source>
        <dbReference type="ARBA" id="ARBA00023004"/>
    </source>
</evidence>
<dbReference type="RefSeq" id="WP_102923180.1">
    <property type="nucleotide sequence ID" value="NZ_LJSN01000002.1"/>
</dbReference>
<dbReference type="SUPFAM" id="SSF48264">
    <property type="entry name" value="Cytochrome P450"/>
    <property type="match status" value="1"/>
</dbReference>
<proteinExistence type="inferred from homology"/>
<dbReference type="GO" id="GO:0005506">
    <property type="term" value="F:iron ion binding"/>
    <property type="evidence" value="ECO:0007669"/>
    <property type="project" value="InterPro"/>
</dbReference>
<evidence type="ECO:0000313" key="9">
    <source>
        <dbReference type="Proteomes" id="UP000236047"/>
    </source>
</evidence>
<evidence type="ECO:0000256" key="3">
    <source>
        <dbReference type="ARBA" id="ARBA00022723"/>
    </source>
</evidence>
<dbReference type="Gene3D" id="1.10.630.10">
    <property type="entry name" value="Cytochrome P450"/>
    <property type="match status" value="1"/>
</dbReference>
<dbReference type="InterPro" id="IPR036396">
    <property type="entry name" value="Cyt_P450_sf"/>
</dbReference>